<feature type="compositionally biased region" description="Polar residues" evidence="2">
    <location>
        <begin position="603"/>
        <end position="617"/>
    </location>
</feature>
<organism evidence="3 4">
    <name type="scientific">[Candida] subhashii</name>
    <dbReference type="NCBI Taxonomy" id="561895"/>
    <lineage>
        <taxon>Eukaryota</taxon>
        <taxon>Fungi</taxon>
        <taxon>Dikarya</taxon>
        <taxon>Ascomycota</taxon>
        <taxon>Saccharomycotina</taxon>
        <taxon>Pichiomycetes</taxon>
        <taxon>Debaryomycetaceae</taxon>
        <taxon>Spathaspora</taxon>
    </lineage>
</organism>
<evidence type="ECO:0000256" key="2">
    <source>
        <dbReference type="SAM" id="MobiDB-lite"/>
    </source>
</evidence>
<feature type="compositionally biased region" description="Basic and acidic residues" evidence="2">
    <location>
        <begin position="588"/>
        <end position="602"/>
    </location>
</feature>
<feature type="compositionally biased region" description="Basic and acidic residues" evidence="2">
    <location>
        <begin position="417"/>
        <end position="474"/>
    </location>
</feature>
<keyword evidence="1" id="KW-0175">Coiled coil</keyword>
<protein>
    <submittedName>
        <fullName evidence="3">Uncharacterized protein</fullName>
    </submittedName>
</protein>
<dbReference type="Proteomes" id="UP000694255">
    <property type="component" value="Unassembled WGS sequence"/>
</dbReference>
<dbReference type="OrthoDB" id="4094308at2759"/>
<feature type="compositionally biased region" description="Basic and acidic residues" evidence="2">
    <location>
        <begin position="618"/>
        <end position="629"/>
    </location>
</feature>
<comment type="caution">
    <text evidence="3">The sequence shown here is derived from an EMBL/GenBank/DDBJ whole genome shotgun (WGS) entry which is preliminary data.</text>
</comment>
<dbReference type="AlphaFoldDB" id="A0A8J5QP91"/>
<gene>
    <name evidence="3" type="ORF">J8A68_002581</name>
</gene>
<feature type="coiled-coil region" evidence="1">
    <location>
        <begin position="201"/>
        <end position="235"/>
    </location>
</feature>
<evidence type="ECO:0000313" key="3">
    <source>
        <dbReference type="EMBL" id="KAG7663893.1"/>
    </source>
</evidence>
<feature type="compositionally biased region" description="Basic residues" evidence="2">
    <location>
        <begin position="302"/>
        <end position="329"/>
    </location>
</feature>
<feature type="compositionally biased region" description="Acidic residues" evidence="2">
    <location>
        <begin position="507"/>
        <end position="525"/>
    </location>
</feature>
<feature type="compositionally biased region" description="Basic and acidic residues" evidence="2">
    <location>
        <begin position="379"/>
        <end position="390"/>
    </location>
</feature>
<feature type="region of interest" description="Disordered" evidence="2">
    <location>
        <begin position="296"/>
        <end position="629"/>
    </location>
</feature>
<name>A0A8J5QP91_9ASCO</name>
<evidence type="ECO:0000256" key="1">
    <source>
        <dbReference type="SAM" id="Coils"/>
    </source>
</evidence>
<dbReference type="EMBL" id="JAGSYN010000114">
    <property type="protein sequence ID" value="KAG7663893.1"/>
    <property type="molecule type" value="Genomic_DNA"/>
</dbReference>
<evidence type="ECO:0000313" key="4">
    <source>
        <dbReference type="Proteomes" id="UP000694255"/>
    </source>
</evidence>
<feature type="compositionally biased region" description="Polar residues" evidence="2">
    <location>
        <begin position="564"/>
        <end position="577"/>
    </location>
</feature>
<dbReference type="RefSeq" id="XP_049264125.1">
    <property type="nucleotide sequence ID" value="XM_049406347.1"/>
</dbReference>
<dbReference type="GeneID" id="73469382"/>
<proteinExistence type="predicted"/>
<reference evidence="3 4" key="1">
    <citation type="journal article" date="2021" name="DNA Res.">
        <title>Genome analysis of Candida subhashii reveals its hybrid nature and dual mitochondrial genome conformations.</title>
        <authorList>
            <person name="Mixao V."/>
            <person name="Hegedusova E."/>
            <person name="Saus E."/>
            <person name="Pryszcz L.P."/>
            <person name="Cillingova A."/>
            <person name="Nosek J."/>
            <person name="Gabaldon T."/>
        </authorList>
    </citation>
    <scope>NUCLEOTIDE SEQUENCE [LARGE SCALE GENOMIC DNA]</scope>
    <source>
        <strain evidence="3 4">CBS 10753</strain>
    </source>
</reference>
<keyword evidence="4" id="KW-1185">Reference proteome</keyword>
<sequence length="629" mass="71676">MSSQDNSEESSLSGTILKIPLTVEDKSTGETIKCCQLWLHVSTAEFKPSDDPQFSNISLTGIYQEGYFHNVVTKSILSKTFRKNASINVEPDDYYRIFLNLFPLDLDGLIESYESDGEHKRLKLSAKLLANKSDYDENGELLDLGDDDPNKTHITIMIKTDAKLAITVGSIDLKALEFEKQEQLQEESDLFNWLSLYNSQNEALLESLLESKKKIEKLKDDNYLLENNYNESKLDFNNIIVDMESRFYQVLDSKKDMIWELTKHAHPKDRLDQLNREYLNNEGKLNVINREEIPNKIDPKYEKKRKTSISSRGRKKRKTTKRKPTKSKKAAKEEEEDGDKSQEHSDSDEELETPPARRTRRQLAKVKSGESENDEEMSSESHSEYDDDAKITPASSSQIVEDEDMEPISPELTSGDKSTKVKEESDSHPLLKHMDVPSDQFDPRRSFRERSRSQPKVKLEKDQYSIPLRSDREIVNAALENIENGSKENEDIANTHISEDSSNQDSYNEDEAANTDYDDDEDDEEKAGADANDTQQDTQRSIETIDLGKHNSSVIEDSLPENKASISQASHSTGTQNNEEETDYSSSEDEKQAEIKTNKDEVSSNTQGKSTSQTPLSQHDHETDYSSDD</sequence>
<feature type="compositionally biased region" description="Acidic residues" evidence="2">
    <location>
        <begin position="578"/>
        <end position="587"/>
    </location>
</feature>
<accession>A0A8J5QP91</accession>